<dbReference type="GO" id="GO:0004834">
    <property type="term" value="F:tryptophan synthase activity"/>
    <property type="evidence" value="ECO:0007669"/>
    <property type="project" value="UniProtKB-UniRule"/>
</dbReference>
<evidence type="ECO:0000256" key="3">
    <source>
        <dbReference type="ARBA" id="ARBA00011270"/>
    </source>
</evidence>
<protein>
    <recommendedName>
        <fullName evidence="9">Tryptophan synthase alpha chain</fullName>
        <ecNumber evidence="9">4.2.1.20</ecNumber>
    </recommendedName>
</protein>
<dbReference type="KEGG" id="adv:DJ533_09740"/>
<evidence type="ECO:0000256" key="9">
    <source>
        <dbReference type="HAMAP-Rule" id="MF_00131"/>
    </source>
</evidence>
<evidence type="ECO:0000256" key="6">
    <source>
        <dbReference type="ARBA" id="ARBA00023141"/>
    </source>
</evidence>
<keyword evidence="5 9" id="KW-0822">Tryptophan biosynthesis</keyword>
<dbReference type="InterPro" id="IPR002028">
    <property type="entry name" value="Trp_synthase_suA"/>
</dbReference>
<dbReference type="UniPathway" id="UPA00035">
    <property type="reaction ID" value="UER00044"/>
</dbReference>
<dbReference type="AlphaFoldDB" id="A0A2S2FES6"/>
<dbReference type="NCBIfam" id="TIGR00262">
    <property type="entry name" value="trpA"/>
    <property type="match status" value="1"/>
</dbReference>
<evidence type="ECO:0000256" key="1">
    <source>
        <dbReference type="ARBA" id="ARBA00003365"/>
    </source>
</evidence>
<comment type="pathway">
    <text evidence="2 9">Amino-acid biosynthesis; L-tryptophan biosynthesis; L-tryptophan from chorismate: step 5/5.</text>
</comment>
<keyword evidence="4 9" id="KW-0028">Amino-acid biosynthesis</keyword>
<gene>
    <name evidence="9" type="primary">trpA</name>
    <name evidence="11" type="ORF">DJ533_09740</name>
</gene>
<comment type="subunit">
    <text evidence="3 9">Tetramer of two alpha and two beta chains.</text>
</comment>
<evidence type="ECO:0000313" key="12">
    <source>
        <dbReference type="Proteomes" id="UP000245977"/>
    </source>
</evidence>
<comment type="function">
    <text evidence="1 9">The alpha subunit is responsible for the aldol cleavage of indoleglycerol phosphate to indole and glyceraldehyde 3-phosphate.</text>
</comment>
<dbReference type="RefSeq" id="WP_065993941.1">
    <property type="nucleotide sequence ID" value="NZ_CP029397.2"/>
</dbReference>
<keyword evidence="12" id="KW-1185">Reference proteome</keyword>
<keyword evidence="7 9" id="KW-0456">Lyase</keyword>
<dbReference type="Gene3D" id="3.20.20.70">
    <property type="entry name" value="Aldolase class I"/>
    <property type="match status" value="1"/>
</dbReference>
<keyword evidence="6 9" id="KW-0057">Aromatic amino acid biosynthesis</keyword>
<dbReference type="EC" id="4.2.1.20" evidence="9"/>
<evidence type="ECO:0000256" key="7">
    <source>
        <dbReference type="ARBA" id="ARBA00023239"/>
    </source>
</evidence>
<evidence type="ECO:0000256" key="2">
    <source>
        <dbReference type="ARBA" id="ARBA00004733"/>
    </source>
</evidence>
<dbReference type="EMBL" id="CP029397">
    <property type="protein sequence ID" value="AWL28832.1"/>
    <property type="molecule type" value="Genomic_DNA"/>
</dbReference>
<reference evidence="11" key="1">
    <citation type="submission" date="2019-08" db="EMBL/GenBank/DDBJ databases">
        <title>The complete genome of Acinetobacter defluvii strain WCHAD010030.</title>
        <authorList>
            <person name="Hu Y."/>
            <person name="Qin J."/>
            <person name="Feng Y."/>
            <person name="Zong Z."/>
        </authorList>
    </citation>
    <scope>NUCLEOTIDE SEQUENCE</scope>
    <source>
        <strain evidence="11">WCHA30</strain>
    </source>
</reference>
<evidence type="ECO:0000256" key="5">
    <source>
        <dbReference type="ARBA" id="ARBA00022822"/>
    </source>
</evidence>
<feature type="active site" description="Proton acceptor" evidence="9">
    <location>
        <position position="49"/>
    </location>
</feature>
<comment type="catalytic activity">
    <reaction evidence="8 9">
        <text>(1S,2R)-1-C-(indol-3-yl)glycerol 3-phosphate + L-serine = D-glyceraldehyde 3-phosphate + L-tryptophan + H2O</text>
        <dbReference type="Rhea" id="RHEA:10532"/>
        <dbReference type="ChEBI" id="CHEBI:15377"/>
        <dbReference type="ChEBI" id="CHEBI:33384"/>
        <dbReference type="ChEBI" id="CHEBI:57912"/>
        <dbReference type="ChEBI" id="CHEBI:58866"/>
        <dbReference type="ChEBI" id="CHEBI:59776"/>
        <dbReference type="EC" id="4.2.1.20"/>
    </reaction>
</comment>
<evidence type="ECO:0000313" key="11">
    <source>
        <dbReference type="EMBL" id="AWL28832.1"/>
    </source>
</evidence>
<dbReference type="PROSITE" id="PS00167">
    <property type="entry name" value="TRP_SYNTHASE_ALPHA"/>
    <property type="match status" value="1"/>
</dbReference>
<dbReference type="PANTHER" id="PTHR43406:SF1">
    <property type="entry name" value="TRYPTOPHAN SYNTHASE ALPHA CHAIN, CHLOROPLASTIC"/>
    <property type="match status" value="1"/>
</dbReference>
<dbReference type="Pfam" id="PF00290">
    <property type="entry name" value="Trp_syntA"/>
    <property type="match status" value="1"/>
</dbReference>
<accession>A0A2S2FES6</accession>
<dbReference type="STRING" id="1871111.GCA_001704615_03269"/>
<dbReference type="GO" id="GO:0005829">
    <property type="term" value="C:cytosol"/>
    <property type="evidence" value="ECO:0007669"/>
    <property type="project" value="TreeGrafter"/>
</dbReference>
<proteinExistence type="inferred from homology"/>
<dbReference type="FunFam" id="3.20.20.70:FF:000037">
    <property type="entry name" value="Tryptophan synthase alpha chain"/>
    <property type="match status" value="1"/>
</dbReference>
<dbReference type="HAMAP" id="MF_00131">
    <property type="entry name" value="Trp_synth_alpha"/>
    <property type="match status" value="1"/>
</dbReference>
<feature type="active site" description="Proton acceptor" evidence="9">
    <location>
        <position position="60"/>
    </location>
</feature>
<sequence>MNRLDVRLAELKQKQRSGLVCYFTAGDPDYQSNVELFTQIGQAGADIIELGMPFSDPVADGEVIEAAHHRAIAQGQTLTKTLELVKEIRKKDDQTPIVLMGYVNPILQYGFKQFLKDAKGLIDGLLIVDLPYEYQREYLHEIEENHIHFICLTSPSTPEQRLALIAENAQGFLYHVSENGITGMQRKQQNLDEKISQLKQYFDIPVGVGFGIKTEQDVAALKNKADLVIVGTALVDCFANLGVDATLQKVKAFAEVLSA</sequence>
<dbReference type="PANTHER" id="PTHR43406">
    <property type="entry name" value="TRYPTOPHAN SYNTHASE, ALPHA CHAIN"/>
    <property type="match status" value="1"/>
</dbReference>
<evidence type="ECO:0000256" key="8">
    <source>
        <dbReference type="ARBA" id="ARBA00049047"/>
    </source>
</evidence>
<dbReference type="InterPro" id="IPR018204">
    <property type="entry name" value="Trp_synthase_alpha_AS"/>
</dbReference>
<dbReference type="InterPro" id="IPR011060">
    <property type="entry name" value="RibuloseP-bd_barrel"/>
</dbReference>
<dbReference type="SUPFAM" id="SSF51366">
    <property type="entry name" value="Ribulose-phoshate binding barrel"/>
    <property type="match status" value="1"/>
</dbReference>
<comment type="similarity">
    <text evidence="9 10">Belongs to the TrpA family.</text>
</comment>
<dbReference type="Proteomes" id="UP000245977">
    <property type="component" value="Chromosome"/>
</dbReference>
<organism evidence="11 12">
    <name type="scientific">Acinetobacter defluvii</name>
    <dbReference type="NCBI Taxonomy" id="1871111"/>
    <lineage>
        <taxon>Bacteria</taxon>
        <taxon>Pseudomonadati</taxon>
        <taxon>Pseudomonadota</taxon>
        <taxon>Gammaproteobacteria</taxon>
        <taxon>Moraxellales</taxon>
        <taxon>Moraxellaceae</taxon>
        <taxon>Acinetobacter</taxon>
    </lineage>
</organism>
<evidence type="ECO:0000256" key="4">
    <source>
        <dbReference type="ARBA" id="ARBA00022605"/>
    </source>
</evidence>
<evidence type="ECO:0000256" key="10">
    <source>
        <dbReference type="RuleBase" id="RU003662"/>
    </source>
</evidence>
<dbReference type="InterPro" id="IPR013785">
    <property type="entry name" value="Aldolase_TIM"/>
</dbReference>
<name>A0A2S2FES6_9GAMM</name>
<dbReference type="OrthoDB" id="9804578at2"/>
<dbReference type="CDD" id="cd04724">
    <property type="entry name" value="Tryptophan_synthase_alpha"/>
    <property type="match status" value="1"/>
</dbReference>